<keyword evidence="6" id="KW-1185">Reference proteome</keyword>
<dbReference type="OrthoDB" id="9797895at2"/>
<dbReference type="GO" id="GO:0016829">
    <property type="term" value="F:lyase activity"/>
    <property type="evidence" value="ECO:0007669"/>
    <property type="project" value="UniProtKB-KW"/>
</dbReference>
<evidence type="ECO:0000313" key="5">
    <source>
        <dbReference type="Proteomes" id="UP000234951"/>
    </source>
</evidence>
<dbReference type="Gene3D" id="3.40.50.1400">
    <property type="match status" value="2"/>
</dbReference>
<name>A0A2N5GM20_9BACI</name>
<accession>A0A2N5GM20</accession>
<keyword evidence="1" id="KW-0479">Metal-binding</keyword>
<reference evidence="4 6" key="2">
    <citation type="submission" date="2017-12" db="EMBL/GenBank/DDBJ databases">
        <title>Comparative Functional Genomics of Dry Heat Resistant strains isolated from the Viking Spacecraft.</title>
        <authorList>
            <person name="Seuylemezian A."/>
            <person name="Cooper K."/>
            <person name="Vaishampayan P."/>
        </authorList>
    </citation>
    <scope>NUCLEOTIDE SEQUENCE [LARGE SCALE GENOMIC DNA]</scope>
    <source>
        <strain evidence="4 6">ATCC 29669</strain>
    </source>
</reference>
<evidence type="ECO:0000256" key="2">
    <source>
        <dbReference type="ARBA" id="ARBA00023239"/>
    </source>
</evidence>
<keyword evidence="2" id="KW-0456">Lyase</keyword>
<dbReference type="SUPFAM" id="SSF53800">
    <property type="entry name" value="Chelatase"/>
    <property type="match status" value="1"/>
</dbReference>
<reference evidence="3 5" key="1">
    <citation type="submission" date="2017-11" db="EMBL/GenBank/DDBJ databases">
        <title>Comparitive Functional Genomics of Dry Heat Resistant strains isolated from the Viking Spacecraft.</title>
        <authorList>
            <person name="Seuylemezian A."/>
            <person name="Cooper K."/>
            <person name="Vaishampayan P."/>
        </authorList>
    </citation>
    <scope>NUCLEOTIDE SEQUENCE [LARGE SCALE GENOMIC DNA]</scope>
    <source>
        <strain evidence="3 5">M4.6</strain>
    </source>
</reference>
<dbReference type="Proteomes" id="UP000234951">
    <property type="component" value="Unassembled WGS sequence"/>
</dbReference>
<dbReference type="Proteomes" id="UP000235114">
    <property type="component" value="Unassembled WGS sequence"/>
</dbReference>
<dbReference type="RefSeq" id="WP_101577324.1">
    <property type="nucleotide sequence ID" value="NZ_PGVA01000024.1"/>
</dbReference>
<protein>
    <submittedName>
        <fullName evidence="3">Uncharacterized protein</fullName>
    </submittedName>
</protein>
<sequence>MEAVILIGHGSRSEKGNMKFRRFIDEWYKVVEVPIKAYGFLENGEPDIFQAVEGCVEKGAKQLIIVPFLLLPGIHANEDIPSELKTVQQVFPDVTIQYGKPIGYDEEVVKVIQERLGAKGFSNSKQESVLLVCHGSREPEAAKELSRLAEMLQFNLASPVYTGYIKSDPDYRVVMD</sequence>
<evidence type="ECO:0000313" key="3">
    <source>
        <dbReference type="EMBL" id="PLR82908.1"/>
    </source>
</evidence>
<proteinExistence type="predicted"/>
<dbReference type="InterPro" id="IPR050963">
    <property type="entry name" value="Sirohydro_Cobaltochel/CbiX"/>
</dbReference>
<dbReference type="AlphaFoldDB" id="A0A2N5GM20"/>
<dbReference type="InterPro" id="IPR002762">
    <property type="entry name" value="CbiX-like"/>
</dbReference>
<evidence type="ECO:0000313" key="4">
    <source>
        <dbReference type="EMBL" id="PLR97087.1"/>
    </source>
</evidence>
<dbReference type="PANTHER" id="PTHR33542">
    <property type="entry name" value="SIROHYDROCHLORIN FERROCHELATASE, CHLOROPLASTIC"/>
    <property type="match status" value="1"/>
</dbReference>
<dbReference type="Pfam" id="PF01903">
    <property type="entry name" value="CbiX"/>
    <property type="match status" value="1"/>
</dbReference>
<gene>
    <name evidence="3" type="ORF">CU635_10525</name>
    <name evidence="4" type="ORF">CVD25_10670</name>
</gene>
<dbReference type="GO" id="GO:0046872">
    <property type="term" value="F:metal ion binding"/>
    <property type="evidence" value="ECO:0007669"/>
    <property type="project" value="UniProtKB-KW"/>
</dbReference>
<evidence type="ECO:0000256" key="1">
    <source>
        <dbReference type="ARBA" id="ARBA00022723"/>
    </source>
</evidence>
<organism evidence="3 5">
    <name type="scientific">Bacillus canaveralius</name>
    <dbReference type="NCBI Taxonomy" id="1403243"/>
    <lineage>
        <taxon>Bacteria</taxon>
        <taxon>Bacillati</taxon>
        <taxon>Bacillota</taxon>
        <taxon>Bacilli</taxon>
        <taxon>Bacillales</taxon>
        <taxon>Bacillaceae</taxon>
        <taxon>Bacillus</taxon>
    </lineage>
</organism>
<dbReference type="PANTHER" id="PTHR33542:SF3">
    <property type="entry name" value="SIROHYDROCHLORIN FERROCHELATASE, CHLOROPLASTIC"/>
    <property type="match status" value="1"/>
</dbReference>
<dbReference type="EMBL" id="PGVD01000028">
    <property type="protein sequence ID" value="PLR97087.1"/>
    <property type="molecule type" value="Genomic_DNA"/>
</dbReference>
<evidence type="ECO:0000313" key="6">
    <source>
        <dbReference type="Proteomes" id="UP000235114"/>
    </source>
</evidence>
<dbReference type="EMBL" id="PGVA01000024">
    <property type="protein sequence ID" value="PLR82908.1"/>
    <property type="molecule type" value="Genomic_DNA"/>
</dbReference>
<comment type="caution">
    <text evidence="3">The sequence shown here is derived from an EMBL/GenBank/DDBJ whole genome shotgun (WGS) entry which is preliminary data.</text>
</comment>
<dbReference type="CDD" id="cd03416">
    <property type="entry name" value="CbiX_SirB_N"/>
    <property type="match status" value="1"/>
</dbReference>